<dbReference type="Proteomes" id="UP000324701">
    <property type="component" value="Unassembled WGS sequence"/>
</dbReference>
<dbReference type="EMBL" id="VTZN01000130">
    <property type="protein sequence ID" value="KAA1248800.1"/>
    <property type="molecule type" value="Genomic_DNA"/>
</dbReference>
<reference evidence="1 2" key="1">
    <citation type="submission" date="2019-09" db="EMBL/GenBank/DDBJ databases">
        <title>Report of infection by Mycobacterium simiae a patient suffering from pulmonary tuberculosis.</title>
        <authorList>
            <person name="Mohanty P.S."/>
            <person name="Bansal A.K."/>
            <person name="Singh H."/>
            <person name="Sharma S."/>
            <person name="Patil S.A."/>
            <person name="Upadhaya P."/>
            <person name="Singh P.K."/>
            <person name="Kumar D."/>
            <person name="Kumar S."/>
            <person name="Singh R.K."/>
            <person name="Chaudhary B."/>
        </authorList>
    </citation>
    <scope>NUCLEOTIDE SEQUENCE [LARGE SCALE GENOMIC DNA]</scope>
    <source>
        <strain evidence="1 2">JAL-560-SIM</strain>
    </source>
</reference>
<dbReference type="RefSeq" id="WP_149655345.1">
    <property type="nucleotide sequence ID" value="NZ_VTZN01000130.1"/>
</dbReference>
<keyword evidence="2" id="KW-1185">Reference proteome</keyword>
<evidence type="ECO:0000313" key="2">
    <source>
        <dbReference type="Proteomes" id="UP000324701"/>
    </source>
</evidence>
<dbReference type="AlphaFoldDB" id="A0A5B1BMW7"/>
<protein>
    <submittedName>
        <fullName evidence="1">Uncharacterized protein</fullName>
    </submittedName>
</protein>
<sequence length="91" mass="10038">MTPINPYQLPDDVVGLFPQDGLDGLAFFFFDYEGKIGIGLTVRTKNLGEFIIPLTATQIGAIRLACDHIANLTEEDCDRILADLRLQGEGR</sequence>
<proteinExistence type="predicted"/>
<organism evidence="1 2">
    <name type="scientific">Mycobacterium simiae</name>
    <name type="common">Mycobacterium habana</name>
    <dbReference type="NCBI Taxonomy" id="1784"/>
    <lineage>
        <taxon>Bacteria</taxon>
        <taxon>Bacillati</taxon>
        <taxon>Actinomycetota</taxon>
        <taxon>Actinomycetes</taxon>
        <taxon>Mycobacteriales</taxon>
        <taxon>Mycobacteriaceae</taxon>
        <taxon>Mycobacterium</taxon>
        <taxon>Mycobacterium simiae complex</taxon>
    </lineage>
</organism>
<name>A0A5B1BMW7_MYCSI</name>
<comment type="caution">
    <text evidence="1">The sequence shown here is derived from an EMBL/GenBank/DDBJ whole genome shotgun (WGS) entry which is preliminary data.</text>
</comment>
<evidence type="ECO:0000313" key="1">
    <source>
        <dbReference type="EMBL" id="KAA1248800.1"/>
    </source>
</evidence>
<accession>A0A5B1BMW7</accession>
<gene>
    <name evidence="1" type="ORF">F0Q45_18640</name>
</gene>